<proteinExistence type="predicted"/>
<reference evidence="2 3" key="1">
    <citation type="submission" date="2018-07" db="EMBL/GenBank/DDBJ databases">
        <title>Chitinophaga K2CV101002-2 sp. nov., isolated from a monsoon evergreen broad-leaved forest soil.</title>
        <authorList>
            <person name="Lv Y."/>
        </authorList>
    </citation>
    <scope>NUCLEOTIDE SEQUENCE [LARGE SCALE GENOMIC DNA]</scope>
    <source>
        <strain evidence="2 3">GDMCC 1.1288</strain>
    </source>
</reference>
<dbReference type="OrthoDB" id="1270449at2"/>
<dbReference type="PANTHER" id="PTHR36113">
    <property type="entry name" value="LYASE, PUTATIVE-RELATED-RELATED"/>
    <property type="match status" value="1"/>
</dbReference>
<evidence type="ECO:0000259" key="1">
    <source>
        <dbReference type="PROSITE" id="PS51819"/>
    </source>
</evidence>
<keyword evidence="3" id="KW-1185">Reference proteome</keyword>
<feature type="domain" description="VOC" evidence="1">
    <location>
        <begin position="2"/>
        <end position="124"/>
    </location>
</feature>
<dbReference type="Pfam" id="PF00903">
    <property type="entry name" value="Glyoxalase"/>
    <property type="match status" value="1"/>
</dbReference>
<dbReference type="Gene3D" id="3.10.180.10">
    <property type="entry name" value="2,3-Dihydroxybiphenyl 1,2-Dioxygenase, domain 1"/>
    <property type="match status" value="1"/>
</dbReference>
<dbReference type="InterPro" id="IPR037523">
    <property type="entry name" value="VOC_core"/>
</dbReference>
<accession>A0A3E1Y3V1</accession>
<name>A0A3E1Y3V1_9BACT</name>
<dbReference type="InterPro" id="IPR029068">
    <property type="entry name" value="Glyas_Bleomycin-R_OHBP_Dase"/>
</dbReference>
<dbReference type="AlphaFoldDB" id="A0A3E1Y3V1"/>
<dbReference type="InterPro" id="IPR051332">
    <property type="entry name" value="Fosfomycin_Res_Enzymes"/>
</dbReference>
<dbReference type="CDD" id="cd06587">
    <property type="entry name" value="VOC"/>
    <property type="match status" value="1"/>
</dbReference>
<evidence type="ECO:0000313" key="3">
    <source>
        <dbReference type="Proteomes" id="UP000260644"/>
    </source>
</evidence>
<gene>
    <name evidence="2" type="ORF">DVR12_24340</name>
</gene>
<evidence type="ECO:0000313" key="2">
    <source>
        <dbReference type="EMBL" id="RFS19361.1"/>
    </source>
</evidence>
<dbReference type="PROSITE" id="PS51819">
    <property type="entry name" value="VOC"/>
    <property type="match status" value="1"/>
</dbReference>
<sequence length="126" mass="14318">MTINHLNLVVNNVSEAITFFETYFNFNCELVKGDNVIAILTNSNNFTLVIMGSKNGDTSYPRDFHIGFMLDSTTEVDALHAKLQNGNISVPDVPKKIRNSYAFYFHFDNIFMEVGHYLNQTIESKA</sequence>
<dbReference type="EMBL" id="QPMM01000014">
    <property type="protein sequence ID" value="RFS19361.1"/>
    <property type="molecule type" value="Genomic_DNA"/>
</dbReference>
<comment type="caution">
    <text evidence="2">The sequence shown here is derived from an EMBL/GenBank/DDBJ whole genome shotgun (WGS) entry which is preliminary data.</text>
</comment>
<dbReference type="InterPro" id="IPR004360">
    <property type="entry name" value="Glyas_Fos-R_dOase_dom"/>
</dbReference>
<dbReference type="PANTHER" id="PTHR36113:SF3">
    <property type="entry name" value="SLL5075 PROTEIN"/>
    <property type="match status" value="1"/>
</dbReference>
<protein>
    <submittedName>
        <fullName evidence="2">VOC family protein</fullName>
    </submittedName>
</protein>
<dbReference type="SUPFAM" id="SSF54593">
    <property type="entry name" value="Glyoxalase/Bleomycin resistance protein/Dihydroxybiphenyl dioxygenase"/>
    <property type="match status" value="1"/>
</dbReference>
<organism evidence="2 3">
    <name type="scientific">Chitinophaga silvatica</name>
    <dbReference type="NCBI Taxonomy" id="2282649"/>
    <lineage>
        <taxon>Bacteria</taxon>
        <taxon>Pseudomonadati</taxon>
        <taxon>Bacteroidota</taxon>
        <taxon>Chitinophagia</taxon>
        <taxon>Chitinophagales</taxon>
        <taxon>Chitinophagaceae</taxon>
        <taxon>Chitinophaga</taxon>
    </lineage>
</organism>
<dbReference type="Proteomes" id="UP000260644">
    <property type="component" value="Unassembled WGS sequence"/>
</dbReference>